<dbReference type="InterPro" id="IPR036709">
    <property type="entry name" value="Autotransporte_beta_dom_sf"/>
</dbReference>
<feature type="domain" description="Autotransporter" evidence="2">
    <location>
        <begin position="835"/>
        <end position="1123"/>
    </location>
</feature>
<comment type="caution">
    <text evidence="3">The sequence shown here is derived from an EMBL/GenBank/DDBJ whole genome shotgun (WGS) entry which is preliminary data.</text>
</comment>
<gene>
    <name evidence="3" type="ORF">EH105704_19_00490</name>
</gene>
<feature type="chain" id="PRO_5003598955" description="Autotransporter domain-containing protein" evidence="1">
    <location>
        <begin position="24"/>
        <end position="1123"/>
    </location>
</feature>
<dbReference type="SUPFAM" id="SSF51126">
    <property type="entry name" value="Pectin lyase-like"/>
    <property type="match status" value="1"/>
</dbReference>
<dbReference type="SUPFAM" id="SSF103515">
    <property type="entry name" value="Autotransporter"/>
    <property type="match status" value="1"/>
</dbReference>
<dbReference type="RefSeq" id="WP_002438225.1">
    <property type="nucleotide sequence ID" value="NZ_BAFF01000019.1"/>
</dbReference>
<sequence length="1123" mass="119971">MQKVALAAAISLALGLSSLPAGALDSQIVYNAQGVPIFETRFFDTADGPFMGDEDDYLVSTWRMNAQQKAKIVNALNYWAQVLTPTAGQQPFIINVGTYDEENAAGYSALVSETAPFSLTKLQAAFAGQNPGTLDFGSHAQFTMGLLDFDTIDYQPSQLPRPSTVDLASVALHELAHGLGIMNQTEERGTGDRPDDAPPDFVSTYMPYYAETFGTWTEHLRDDNGNPAQRGQVILCTGCDNAYDPNGFDVRLDQGYFTGDHVNEVLAGAMRGVPVKILGVDGSVDSDYMSHSELKNSLMSHQNYRNYTTFMEAELAILQDMGYQIDRRNFFGYSVYGNGQTLVNQNGYSQRNADGTAYIPGAYNTALMGLGLHIYGSNNQISQAADLLTAGAGGAGVRVDGEGNTLTVLPGTRIYADGLNSQGVMFAYGKDHNFVQRGDVQALGENGVAARFDFGNNLLGNATEYRGSYIRTYEIDYDDGTSEIVDDPLPELEGALVNNVDITGRLAGNLAAIYISPNALVNNINVMNGAQLQGDIISEYNEQDENGNQRLTQLTFGLLADDQGRATGQPDGNFLMRYDNNISGINNLALNAAGGATSLNGNYSVYSVNVNQNAILGGNGQYTLNSAGLFTNNGTVSPGNSIGQIVINGDYQQGPTGQLLMEVDAAGNHDTLIVNGNAALDGQLTLAPLPDWYGAGWQLSSAQLLQSATYSGDFSDVNSLLFSPTLALEATPQGGGVYQLALRRAPNAYSQYGQDDNARRVGDALGRIVANADPAVQPMLRALDFSAVDGSDIARALSQLSPAGYSAMFASSLTREQQIADMISARQFATAPGQLVEDEWRSFAVPFGGGTWQNRQDNHVGYDATSYGILFGAEKQSADAPDWVIGFHGAVSGQTVKVKAPENGTGKTTAFSVGMQARYAVDPRAGVWLFGNGRVGVEDGQMDRSVNFLDYSSRNHADWTGYNGSLAAGGGYNWALSESLSVGPVAGLNYTVLDRNGFTESGEAGSRMHLDSKTFRSLQSQVGVAANWDMPLSAGSAVKANLQLTWDHELLDTELSQNASFAGYPDTGFVTKNQVVGRDGMGVQAGMGYAINKDVEIGASVSSDVFRKGYDSVSGNLSATWRF</sequence>
<evidence type="ECO:0000259" key="2">
    <source>
        <dbReference type="PROSITE" id="PS51208"/>
    </source>
</evidence>
<dbReference type="SMART" id="SM00869">
    <property type="entry name" value="Autotransporter"/>
    <property type="match status" value="1"/>
</dbReference>
<name>H5V6X4_ATLHE</name>
<dbReference type="NCBIfam" id="TIGR01414">
    <property type="entry name" value="autotrans_barl"/>
    <property type="match status" value="1"/>
</dbReference>
<keyword evidence="4" id="KW-1185">Reference proteome</keyword>
<dbReference type="Gene3D" id="2.40.128.130">
    <property type="entry name" value="Autotransporter beta-domain"/>
    <property type="match status" value="1"/>
</dbReference>
<dbReference type="eggNOG" id="COG4625">
    <property type="taxonomic scope" value="Bacteria"/>
</dbReference>
<dbReference type="InterPro" id="IPR011050">
    <property type="entry name" value="Pectin_lyase_fold/virulence"/>
</dbReference>
<dbReference type="PROSITE" id="PS51208">
    <property type="entry name" value="AUTOTRANSPORTER"/>
    <property type="match status" value="1"/>
</dbReference>
<dbReference type="GeneID" id="92829937"/>
<dbReference type="InterPro" id="IPR005546">
    <property type="entry name" value="Autotransporte_beta"/>
</dbReference>
<dbReference type="AlphaFoldDB" id="H5V6X4"/>
<evidence type="ECO:0000313" key="4">
    <source>
        <dbReference type="Proteomes" id="UP000010297"/>
    </source>
</evidence>
<dbReference type="Proteomes" id="UP000010297">
    <property type="component" value="Unassembled WGS sequence"/>
</dbReference>
<evidence type="ECO:0000313" key="3">
    <source>
        <dbReference type="EMBL" id="GAB53732.1"/>
    </source>
</evidence>
<evidence type="ECO:0000256" key="1">
    <source>
        <dbReference type="SAM" id="SignalP"/>
    </source>
</evidence>
<dbReference type="InterPro" id="IPR006315">
    <property type="entry name" value="OM_autotransptr_brl_dom"/>
</dbReference>
<feature type="signal peptide" evidence="1">
    <location>
        <begin position="1"/>
        <end position="23"/>
    </location>
</feature>
<dbReference type="SUPFAM" id="SSF55486">
    <property type="entry name" value="Metalloproteases ('zincins'), catalytic domain"/>
    <property type="match status" value="1"/>
</dbReference>
<dbReference type="Pfam" id="PF03797">
    <property type="entry name" value="Autotransporter"/>
    <property type="match status" value="1"/>
</dbReference>
<dbReference type="GO" id="GO:0019867">
    <property type="term" value="C:outer membrane"/>
    <property type="evidence" value="ECO:0007669"/>
    <property type="project" value="InterPro"/>
</dbReference>
<organism evidence="3 4">
    <name type="scientific">Atlantibacter hermannii NBRC 105704</name>
    <dbReference type="NCBI Taxonomy" id="1115512"/>
    <lineage>
        <taxon>Bacteria</taxon>
        <taxon>Pseudomonadati</taxon>
        <taxon>Pseudomonadota</taxon>
        <taxon>Gammaproteobacteria</taxon>
        <taxon>Enterobacterales</taxon>
        <taxon>Enterobacteriaceae</taxon>
        <taxon>Atlantibacter</taxon>
    </lineage>
</organism>
<keyword evidence="1" id="KW-0732">Signal</keyword>
<protein>
    <recommendedName>
        <fullName evidence="2">Autotransporter domain-containing protein</fullName>
    </recommendedName>
</protein>
<proteinExistence type="predicted"/>
<reference evidence="3 4" key="1">
    <citation type="submission" date="2012-02" db="EMBL/GenBank/DDBJ databases">
        <title>Whole genome shotgun sequence of Escherichia hermannii NBRC 105704.</title>
        <authorList>
            <person name="Yoshida I."/>
            <person name="Hosoyama A."/>
            <person name="Tsuchikane K."/>
            <person name="Katsumata H."/>
            <person name="Yamazaki S."/>
            <person name="Fujita N."/>
        </authorList>
    </citation>
    <scope>NUCLEOTIDE SEQUENCE [LARGE SCALE GENOMIC DNA]</scope>
    <source>
        <strain evidence="3 4">NBRC 105704</strain>
    </source>
</reference>
<dbReference type="EMBL" id="BAFF01000019">
    <property type="protein sequence ID" value="GAB53732.1"/>
    <property type="molecule type" value="Genomic_DNA"/>
</dbReference>
<accession>H5V6X4</accession>